<gene>
    <name evidence="1" type="ORF">B0J13DRAFT_679227</name>
</gene>
<evidence type="ECO:0000313" key="1">
    <source>
        <dbReference type="EMBL" id="KAH7129546.1"/>
    </source>
</evidence>
<name>A0A9P9E2H9_9HYPO</name>
<dbReference type="Proteomes" id="UP000717696">
    <property type="component" value="Unassembled WGS sequence"/>
</dbReference>
<protein>
    <submittedName>
        <fullName evidence="1">Uncharacterized protein</fullName>
    </submittedName>
</protein>
<proteinExistence type="predicted"/>
<accession>A0A9P9E2H9</accession>
<dbReference type="EMBL" id="JAGMUU010000021">
    <property type="protein sequence ID" value="KAH7129546.1"/>
    <property type="molecule type" value="Genomic_DNA"/>
</dbReference>
<organism evidence="1 2">
    <name type="scientific">Dactylonectria estremocensis</name>
    <dbReference type="NCBI Taxonomy" id="1079267"/>
    <lineage>
        <taxon>Eukaryota</taxon>
        <taxon>Fungi</taxon>
        <taxon>Dikarya</taxon>
        <taxon>Ascomycota</taxon>
        <taxon>Pezizomycotina</taxon>
        <taxon>Sordariomycetes</taxon>
        <taxon>Hypocreomycetidae</taxon>
        <taxon>Hypocreales</taxon>
        <taxon>Nectriaceae</taxon>
        <taxon>Dactylonectria</taxon>
    </lineage>
</organism>
<dbReference type="AlphaFoldDB" id="A0A9P9E2H9"/>
<evidence type="ECO:0000313" key="2">
    <source>
        <dbReference type="Proteomes" id="UP000717696"/>
    </source>
</evidence>
<dbReference type="OrthoDB" id="5421765at2759"/>
<reference evidence="1" key="1">
    <citation type="journal article" date="2021" name="Nat. Commun.">
        <title>Genetic determinants of endophytism in the Arabidopsis root mycobiome.</title>
        <authorList>
            <person name="Mesny F."/>
            <person name="Miyauchi S."/>
            <person name="Thiergart T."/>
            <person name="Pickel B."/>
            <person name="Atanasova L."/>
            <person name="Karlsson M."/>
            <person name="Huettel B."/>
            <person name="Barry K.W."/>
            <person name="Haridas S."/>
            <person name="Chen C."/>
            <person name="Bauer D."/>
            <person name="Andreopoulos W."/>
            <person name="Pangilinan J."/>
            <person name="LaButti K."/>
            <person name="Riley R."/>
            <person name="Lipzen A."/>
            <person name="Clum A."/>
            <person name="Drula E."/>
            <person name="Henrissat B."/>
            <person name="Kohler A."/>
            <person name="Grigoriev I.V."/>
            <person name="Martin F.M."/>
            <person name="Hacquard S."/>
        </authorList>
    </citation>
    <scope>NUCLEOTIDE SEQUENCE</scope>
    <source>
        <strain evidence="1">MPI-CAGE-AT-0021</strain>
    </source>
</reference>
<keyword evidence="2" id="KW-1185">Reference proteome</keyword>
<comment type="caution">
    <text evidence="1">The sequence shown here is derived from an EMBL/GenBank/DDBJ whole genome shotgun (WGS) entry which is preliminary data.</text>
</comment>
<sequence>MDPLTGLRMTYYLVLFGIDIAQVPSTVRHSLELVRTCYQDAQHLIELRQTYLSLLEKRPIVLERVNSIIAAATAGLAEVCAIVEKCRPEAHNGKTRFRNRLEWIFVDEKEFHAQESMISRHHASVLAEMNFLRQIALLAPVVDEKSDDGGKKKESRLFDNVALFGDLLGGTSSGNPQVLSAQMARGQAGRKFHVRRPIRSIQKRLYLLQQVLPPRNLKRTTLLCLHTWYLLKLSTQLFRPWHM</sequence>